<gene>
    <name evidence="1" type="ORF">EZM97_04660</name>
</gene>
<dbReference type="EMBL" id="SJTG01000001">
    <property type="protein sequence ID" value="TCI12643.1"/>
    <property type="molecule type" value="Genomic_DNA"/>
</dbReference>
<reference evidence="1 2" key="1">
    <citation type="submission" date="2019-02" db="EMBL/GenBank/DDBJ databases">
        <title>Dyella amyloliquefaciens sp. nov., isolated from forest soil.</title>
        <authorList>
            <person name="Gao Z.-H."/>
            <person name="Qiu L.-H."/>
        </authorList>
    </citation>
    <scope>NUCLEOTIDE SEQUENCE [LARGE SCALE GENOMIC DNA]</scope>
    <source>
        <strain evidence="1 2">KACC 12747</strain>
    </source>
</reference>
<evidence type="ECO:0000313" key="1">
    <source>
        <dbReference type="EMBL" id="TCI12643.1"/>
    </source>
</evidence>
<accession>A0A4R0YTD9</accession>
<dbReference type="SUPFAM" id="SSF56112">
    <property type="entry name" value="Protein kinase-like (PK-like)"/>
    <property type="match status" value="1"/>
</dbReference>
<dbReference type="Proteomes" id="UP000291822">
    <property type="component" value="Unassembled WGS sequence"/>
</dbReference>
<proteinExistence type="predicted"/>
<dbReference type="RefSeq" id="WP_131150579.1">
    <property type="nucleotide sequence ID" value="NZ_SJTG01000001.1"/>
</dbReference>
<organism evidence="1 2">
    <name type="scientific">Dyella soli</name>
    <dbReference type="NCBI Taxonomy" id="522319"/>
    <lineage>
        <taxon>Bacteria</taxon>
        <taxon>Pseudomonadati</taxon>
        <taxon>Pseudomonadota</taxon>
        <taxon>Gammaproteobacteria</taxon>
        <taxon>Lysobacterales</taxon>
        <taxon>Rhodanobacteraceae</taxon>
        <taxon>Dyella</taxon>
    </lineage>
</organism>
<comment type="caution">
    <text evidence="1">The sequence shown here is derived from an EMBL/GenBank/DDBJ whole genome shotgun (WGS) entry which is preliminary data.</text>
</comment>
<keyword evidence="2" id="KW-1185">Reference proteome</keyword>
<sequence>MVRKLKVAQDNAWLKLYGPTGRVRIWLNAAWNFLTHCLGIGVLRSPAHHAGADAKTVERRRLAELKRHGARVPSVLGEGKDTLLLTDLGSTLASQLRQNPDEHHRNAMVARVARAIADVHRRGAYLGQAFPRNITLRGDDVGFIDFEEDPGDIMSVAEAQARDWVMFSAGVARFYRHRENDLAAILSHAARDEAHEVRLLVAGTAHRLSFLESRWLRLRSTAAFRAAIRAMRTAFASHDRREAMQS</sequence>
<protein>
    <submittedName>
        <fullName evidence="1">Serine/threonine protein phosphatase</fullName>
    </submittedName>
</protein>
<evidence type="ECO:0000313" key="2">
    <source>
        <dbReference type="Proteomes" id="UP000291822"/>
    </source>
</evidence>
<dbReference type="Pfam" id="PF06293">
    <property type="entry name" value="Kdo"/>
    <property type="match status" value="1"/>
</dbReference>
<dbReference type="InterPro" id="IPR011009">
    <property type="entry name" value="Kinase-like_dom_sf"/>
</dbReference>
<dbReference type="AlphaFoldDB" id="A0A4R0YTD9"/>
<name>A0A4R0YTD9_9GAMM</name>